<evidence type="ECO:0000256" key="6">
    <source>
        <dbReference type="ARBA" id="ARBA00023157"/>
    </source>
</evidence>
<dbReference type="Gene3D" id="2.10.50.10">
    <property type="entry name" value="Tumor Necrosis Factor Receptor, subunit A, domain 2"/>
    <property type="match status" value="3"/>
</dbReference>
<keyword evidence="6 9" id="KW-1015">Disulfide bond</keyword>
<dbReference type="InterPro" id="IPR000488">
    <property type="entry name" value="Death_dom"/>
</dbReference>
<feature type="repeat" description="TNFR-Cys" evidence="9">
    <location>
        <begin position="109"/>
        <end position="150"/>
    </location>
</feature>
<dbReference type="PROSITE" id="PS50050">
    <property type="entry name" value="TNFR_NGFR_2"/>
    <property type="match status" value="2"/>
</dbReference>
<keyword evidence="10" id="KW-1133">Transmembrane helix</keyword>
<feature type="disulfide bond" evidence="9">
    <location>
        <begin position="70"/>
        <end position="85"/>
    </location>
</feature>
<dbReference type="Ensembl" id="ENSVKKT00000019639.1">
    <property type="protein sequence ID" value="ENSVKKP00000019166.1"/>
    <property type="gene ID" value="ENSVKKG00000013031.1"/>
</dbReference>
<feature type="domain" description="TNFR-Cys" evidence="13">
    <location>
        <begin position="109"/>
        <end position="150"/>
    </location>
</feature>
<dbReference type="Proteomes" id="UP000694545">
    <property type="component" value="Unplaced"/>
</dbReference>
<keyword evidence="10" id="KW-0812">Transmembrane</keyword>
<feature type="repeat" description="TNFR-Cys" evidence="9">
    <location>
        <begin position="69"/>
        <end position="108"/>
    </location>
</feature>
<evidence type="ECO:0000256" key="10">
    <source>
        <dbReference type="SAM" id="Phobius"/>
    </source>
</evidence>
<dbReference type="InterPro" id="IPR052491">
    <property type="entry name" value="TNFRSF10"/>
</dbReference>
<dbReference type="SMART" id="SM00208">
    <property type="entry name" value="TNFR"/>
    <property type="match status" value="2"/>
</dbReference>
<name>A0A8D2LA19_VARKO</name>
<evidence type="ECO:0000256" key="11">
    <source>
        <dbReference type="SAM" id="SignalP"/>
    </source>
</evidence>
<evidence type="ECO:0000259" key="13">
    <source>
        <dbReference type="PROSITE" id="PS50050"/>
    </source>
</evidence>
<feature type="domain" description="TNFR-Cys" evidence="13">
    <location>
        <begin position="69"/>
        <end position="108"/>
    </location>
</feature>
<feature type="signal peptide" evidence="11">
    <location>
        <begin position="1"/>
        <end position="32"/>
    </location>
</feature>
<dbReference type="Gene3D" id="1.10.533.10">
    <property type="entry name" value="Death Domain, Fas"/>
    <property type="match status" value="1"/>
</dbReference>
<organism evidence="14 15">
    <name type="scientific">Varanus komodoensis</name>
    <name type="common">Komodo dragon</name>
    <dbReference type="NCBI Taxonomy" id="61221"/>
    <lineage>
        <taxon>Eukaryota</taxon>
        <taxon>Metazoa</taxon>
        <taxon>Chordata</taxon>
        <taxon>Craniata</taxon>
        <taxon>Vertebrata</taxon>
        <taxon>Euteleostomi</taxon>
        <taxon>Lepidosauria</taxon>
        <taxon>Squamata</taxon>
        <taxon>Bifurcata</taxon>
        <taxon>Unidentata</taxon>
        <taxon>Episquamata</taxon>
        <taxon>Toxicofera</taxon>
        <taxon>Anguimorpha</taxon>
        <taxon>Paleoanguimorpha</taxon>
        <taxon>Varanoidea</taxon>
        <taxon>Varanidae</taxon>
        <taxon>Varanus</taxon>
    </lineage>
</organism>
<dbReference type="Pfam" id="PF00020">
    <property type="entry name" value="TNFR_c6"/>
    <property type="match status" value="2"/>
</dbReference>
<feature type="disulfide bond" evidence="9">
    <location>
        <begin position="110"/>
        <end position="125"/>
    </location>
</feature>
<sequence>MRLSGPGDTSLGACQLLFLSLRLLLFYRPSKYKPEGSFSLTPEGLSFFLAGNRIVTHCTIPETASQCQPCDRDTYFKYMNQLDKCLPCKICRDLVEIQPCTQTSDTECRCKNGTYCVPRLPCETCHRCTPSCPNGEKMEQPCTPTNNIKCVPLPTSPTPATATNVGMYVCIWVCDGFSIKTSRACSTVLQPGKLLSPFPSESRFGNQCPRILPFFPAFAATQPFVFYLLLALSLSLEIFVKEVPVMQWRRYMRALGLTSNEIHTVAMSESHVNEQHFQMLQLWLDKNGRKATLDVLLQALCDIEHRGVEERVRRMLIDQGLYVWEEVSSGGFS</sequence>
<feature type="transmembrane region" description="Helical" evidence="10">
    <location>
        <begin position="224"/>
        <end position="243"/>
    </location>
</feature>
<dbReference type="GO" id="GO:0043065">
    <property type="term" value="P:positive regulation of apoptotic process"/>
    <property type="evidence" value="ECO:0007669"/>
    <property type="project" value="TreeGrafter"/>
</dbReference>
<keyword evidence="7" id="KW-0675">Receptor</keyword>
<evidence type="ECO:0000256" key="7">
    <source>
        <dbReference type="ARBA" id="ARBA00023170"/>
    </source>
</evidence>
<dbReference type="OMA" id="TKCRSDQ"/>
<dbReference type="PANTHER" id="PTHR46330:SF6">
    <property type="entry name" value="HEMATOPOIETIC DEATH RECEPTOR-RELATED"/>
    <property type="match status" value="1"/>
</dbReference>
<dbReference type="GO" id="GO:0036462">
    <property type="term" value="P:TRAIL-activated apoptotic signaling pathway"/>
    <property type="evidence" value="ECO:0007669"/>
    <property type="project" value="TreeGrafter"/>
</dbReference>
<evidence type="ECO:0000313" key="14">
    <source>
        <dbReference type="Ensembl" id="ENSVKKP00000019166.1"/>
    </source>
</evidence>
<evidence type="ECO:0000256" key="5">
    <source>
        <dbReference type="ARBA" id="ARBA00023136"/>
    </source>
</evidence>
<keyword evidence="4" id="KW-0677">Repeat</keyword>
<dbReference type="PROSITE" id="PS50017">
    <property type="entry name" value="DEATH_DOMAIN"/>
    <property type="match status" value="1"/>
</dbReference>
<feature type="chain" id="PRO_5034060205" evidence="11">
    <location>
        <begin position="33"/>
        <end position="333"/>
    </location>
</feature>
<evidence type="ECO:0000256" key="8">
    <source>
        <dbReference type="ARBA" id="ARBA00023180"/>
    </source>
</evidence>
<dbReference type="SUPFAM" id="SSF57586">
    <property type="entry name" value="TNF receptor-like"/>
    <property type="match status" value="2"/>
</dbReference>
<evidence type="ECO:0000256" key="2">
    <source>
        <dbReference type="ARBA" id="ARBA00022703"/>
    </source>
</evidence>
<feature type="disulfide bond" evidence="9">
    <location>
        <begin position="132"/>
        <end position="150"/>
    </location>
</feature>
<keyword evidence="2" id="KW-0053">Apoptosis</keyword>
<dbReference type="PANTHER" id="PTHR46330">
    <property type="entry name" value="TUMOR NECROSIS FACTOR RECEPTOR SUPERFAMILY MEMBER 10B"/>
    <property type="match status" value="1"/>
</dbReference>
<evidence type="ECO:0000259" key="12">
    <source>
        <dbReference type="PROSITE" id="PS50017"/>
    </source>
</evidence>
<reference evidence="14" key="1">
    <citation type="submission" date="2025-08" db="UniProtKB">
        <authorList>
            <consortium name="Ensembl"/>
        </authorList>
    </citation>
    <scope>IDENTIFICATION</scope>
</reference>
<evidence type="ECO:0000256" key="3">
    <source>
        <dbReference type="ARBA" id="ARBA00022729"/>
    </source>
</evidence>
<keyword evidence="15" id="KW-1185">Reference proteome</keyword>
<feature type="domain" description="Death" evidence="12">
    <location>
        <begin position="247"/>
        <end position="316"/>
    </location>
</feature>
<evidence type="ECO:0000313" key="15">
    <source>
        <dbReference type="Proteomes" id="UP000694545"/>
    </source>
</evidence>
<comment type="caution">
    <text evidence="9">Lacks conserved residue(s) required for the propagation of feature annotation.</text>
</comment>
<keyword evidence="3 11" id="KW-0732">Signal</keyword>
<dbReference type="Pfam" id="PF00531">
    <property type="entry name" value="Death"/>
    <property type="match status" value="1"/>
</dbReference>
<accession>A0A8D2LA19</accession>
<keyword evidence="5 10" id="KW-0472">Membrane</keyword>
<dbReference type="GO" id="GO:0005886">
    <property type="term" value="C:plasma membrane"/>
    <property type="evidence" value="ECO:0007669"/>
    <property type="project" value="TreeGrafter"/>
</dbReference>
<comment type="subcellular location">
    <subcellularLocation>
        <location evidence="1">Membrane</location>
    </subcellularLocation>
</comment>
<dbReference type="SMART" id="SM00005">
    <property type="entry name" value="DEATH"/>
    <property type="match status" value="1"/>
</dbReference>
<dbReference type="AlphaFoldDB" id="A0A8D2LA19"/>
<evidence type="ECO:0000256" key="9">
    <source>
        <dbReference type="PROSITE-ProRule" id="PRU00206"/>
    </source>
</evidence>
<dbReference type="InterPro" id="IPR001368">
    <property type="entry name" value="TNFR/NGFR_Cys_rich_reg"/>
</dbReference>
<dbReference type="SUPFAM" id="SSF47986">
    <property type="entry name" value="DEATH domain"/>
    <property type="match status" value="1"/>
</dbReference>
<keyword evidence="8" id="KW-0325">Glycoprotein</keyword>
<dbReference type="GO" id="GO:0009986">
    <property type="term" value="C:cell surface"/>
    <property type="evidence" value="ECO:0007669"/>
    <property type="project" value="TreeGrafter"/>
</dbReference>
<reference evidence="14" key="2">
    <citation type="submission" date="2025-09" db="UniProtKB">
        <authorList>
            <consortium name="Ensembl"/>
        </authorList>
    </citation>
    <scope>IDENTIFICATION</scope>
</reference>
<protein>
    <submittedName>
        <fullName evidence="14">Uncharacterized protein</fullName>
    </submittedName>
</protein>
<dbReference type="InterPro" id="IPR011029">
    <property type="entry name" value="DEATH-like_dom_sf"/>
</dbReference>
<proteinExistence type="predicted"/>
<evidence type="ECO:0000256" key="4">
    <source>
        <dbReference type="ARBA" id="ARBA00022737"/>
    </source>
</evidence>
<evidence type="ECO:0000256" key="1">
    <source>
        <dbReference type="ARBA" id="ARBA00004370"/>
    </source>
</evidence>